<dbReference type="AlphaFoldDB" id="A0A7D9IR16"/>
<feature type="non-terminal residue" evidence="1">
    <location>
        <position position="1"/>
    </location>
</feature>
<dbReference type="Proteomes" id="UP001152795">
    <property type="component" value="Unassembled WGS sequence"/>
</dbReference>
<comment type="caution">
    <text evidence="1">The sequence shown here is derived from an EMBL/GenBank/DDBJ whole genome shotgun (WGS) entry which is preliminary data.</text>
</comment>
<proteinExistence type="predicted"/>
<reference evidence="1" key="1">
    <citation type="submission" date="2020-04" db="EMBL/GenBank/DDBJ databases">
        <authorList>
            <person name="Alioto T."/>
            <person name="Alioto T."/>
            <person name="Gomez Garrido J."/>
        </authorList>
    </citation>
    <scope>NUCLEOTIDE SEQUENCE</scope>
    <source>
        <strain evidence="1">A484AB</strain>
    </source>
</reference>
<keyword evidence="2" id="KW-1185">Reference proteome</keyword>
<name>A0A7D9IR16_PARCT</name>
<evidence type="ECO:0000313" key="2">
    <source>
        <dbReference type="Proteomes" id="UP001152795"/>
    </source>
</evidence>
<dbReference type="EMBL" id="CACRXK020007655">
    <property type="protein sequence ID" value="CAB4012841.1"/>
    <property type="molecule type" value="Genomic_DNA"/>
</dbReference>
<protein>
    <submittedName>
        <fullName evidence="1">Uncharacterized protein</fullName>
    </submittedName>
</protein>
<accession>A0A7D9IR16</accession>
<feature type="non-terminal residue" evidence="1">
    <location>
        <position position="76"/>
    </location>
</feature>
<gene>
    <name evidence="1" type="ORF">PACLA_8A021833</name>
</gene>
<organism evidence="1 2">
    <name type="scientific">Paramuricea clavata</name>
    <name type="common">Red gorgonian</name>
    <name type="synonym">Violescent sea-whip</name>
    <dbReference type="NCBI Taxonomy" id="317549"/>
    <lineage>
        <taxon>Eukaryota</taxon>
        <taxon>Metazoa</taxon>
        <taxon>Cnidaria</taxon>
        <taxon>Anthozoa</taxon>
        <taxon>Octocorallia</taxon>
        <taxon>Malacalcyonacea</taxon>
        <taxon>Plexauridae</taxon>
        <taxon>Paramuricea</taxon>
    </lineage>
</organism>
<evidence type="ECO:0000313" key="1">
    <source>
        <dbReference type="EMBL" id="CAB4012841.1"/>
    </source>
</evidence>
<sequence>ASSIAPVKIFFVNIDAFCTFTSNATRRKAFLSSHNLEFPSPGDTRWYYRARVINVLYNNYEKLIEIFENIVDSATG</sequence>